<feature type="compositionally biased region" description="Polar residues" evidence="2">
    <location>
        <begin position="18"/>
        <end position="32"/>
    </location>
</feature>
<name>A0A813MZP7_9BILA</name>
<feature type="region of interest" description="Disordered" evidence="2">
    <location>
        <begin position="98"/>
        <end position="122"/>
    </location>
</feature>
<dbReference type="Proteomes" id="UP000663870">
    <property type="component" value="Unassembled WGS sequence"/>
</dbReference>
<dbReference type="Pfam" id="PF05291">
    <property type="entry name" value="Bystin"/>
    <property type="match status" value="1"/>
</dbReference>
<evidence type="ECO:0000313" key="6">
    <source>
        <dbReference type="Proteomes" id="UP000663870"/>
    </source>
</evidence>
<dbReference type="GO" id="GO:0030515">
    <property type="term" value="F:snoRNA binding"/>
    <property type="evidence" value="ECO:0007669"/>
    <property type="project" value="TreeGrafter"/>
</dbReference>
<dbReference type="AlphaFoldDB" id="A0A813MZP7"/>
<dbReference type="Proteomes" id="UP000663854">
    <property type="component" value="Unassembled WGS sequence"/>
</dbReference>
<dbReference type="EMBL" id="CAJNOH010000004">
    <property type="protein sequence ID" value="CAF0729592.1"/>
    <property type="molecule type" value="Genomic_DNA"/>
</dbReference>
<evidence type="ECO:0000256" key="1">
    <source>
        <dbReference type="ARBA" id="ARBA00007114"/>
    </source>
</evidence>
<protein>
    <recommendedName>
        <fullName evidence="7">Bystin</fullName>
    </recommendedName>
</protein>
<dbReference type="PANTHER" id="PTHR12821:SF0">
    <property type="entry name" value="BYSTIN"/>
    <property type="match status" value="1"/>
</dbReference>
<feature type="compositionally biased region" description="Acidic residues" evidence="2">
    <location>
        <begin position="102"/>
        <end position="122"/>
    </location>
</feature>
<accession>A0A813MZP7</accession>
<evidence type="ECO:0000313" key="5">
    <source>
        <dbReference type="Proteomes" id="UP000663854"/>
    </source>
</evidence>
<comment type="similarity">
    <text evidence="1">Belongs to the bystin family.</text>
</comment>
<evidence type="ECO:0000256" key="2">
    <source>
        <dbReference type="SAM" id="MobiDB-lite"/>
    </source>
</evidence>
<feature type="region of interest" description="Disordered" evidence="2">
    <location>
        <begin position="1"/>
        <end position="50"/>
    </location>
</feature>
<sequence>MYKHSKNRRHGDPVQVPGSLTDQINQDRNVTNTKTRQKQKRKYDDDEDEQIIDDRLSRKIIQQAREQQNEFDNDELLAISKEETDLESIERINKIKKNRTEDSDEDDLNVQEDDYDDEEVSIDEEDEKALEAFMSGQPRRLLGDIIAEKQAQNQSSPDNDLDPRISSMYEQVGQILAHYRSGKIPKAFKILPNLANWEQVLLITQPDRWTAASMYQATRIFASNMDAKMAQRFYNIILLPRIRDDIDEYKKLNFHLYMALRKALFKPSAFFKGIILPLCESGTCTLREAVIIASILAKNSVPMLHSAAALLKIAEMNYSGGNSIFIRTLIEKRYALPFRVVDALVHHFIKFRTDTRDLPVLWHQSLLAFIQNYRQDISTEQKQALLELLHHHFHHTIGPEIRKLLSEYKCRDEEDEQYAIMDEAN</sequence>
<dbReference type="EMBL" id="CAJNOL010000005">
    <property type="protein sequence ID" value="CAF0730705.1"/>
    <property type="molecule type" value="Genomic_DNA"/>
</dbReference>
<evidence type="ECO:0000313" key="3">
    <source>
        <dbReference type="EMBL" id="CAF0729592.1"/>
    </source>
</evidence>
<dbReference type="GO" id="GO:0005730">
    <property type="term" value="C:nucleolus"/>
    <property type="evidence" value="ECO:0007669"/>
    <property type="project" value="TreeGrafter"/>
</dbReference>
<dbReference type="InterPro" id="IPR007955">
    <property type="entry name" value="Bystin"/>
</dbReference>
<dbReference type="GO" id="GO:0006364">
    <property type="term" value="P:rRNA processing"/>
    <property type="evidence" value="ECO:0007669"/>
    <property type="project" value="TreeGrafter"/>
</dbReference>
<evidence type="ECO:0000313" key="4">
    <source>
        <dbReference type="EMBL" id="CAF0730705.1"/>
    </source>
</evidence>
<dbReference type="GO" id="GO:0005737">
    <property type="term" value="C:cytoplasm"/>
    <property type="evidence" value="ECO:0007669"/>
    <property type="project" value="TreeGrafter"/>
</dbReference>
<proteinExistence type="inferred from homology"/>
<dbReference type="GO" id="GO:0030688">
    <property type="term" value="C:preribosome, small subunit precursor"/>
    <property type="evidence" value="ECO:0007669"/>
    <property type="project" value="TreeGrafter"/>
</dbReference>
<keyword evidence="6" id="KW-1185">Reference proteome</keyword>
<reference evidence="3" key="1">
    <citation type="submission" date="2021-02" db="EMBL/GenBank/DDBJ databases">
        <authorList>
            <person name="Nowell W R."/>
        </authorList>
    </citation>
    <scope>NUCLEOTIDE SEQUENCE</scope>
</reference>
<evidence type="ECO:0008006" key="7">
    <source>
        <dbReference type="Google" id="ProtNLM"/>
    </source>
</evidence>
<comment type="caution">
    <text evidence="3">The sequence shown here is derived from an EMBL/GenBank/DDBJ whole genome shotgun (WGS) entry which is preliminary data.</text>
</comment>
<gene>
    <name evidence="4" type="ORF">JXQ802_LOCUS474</name>
    <name evidence="3" type="ORF">PYM288_LOCUS853</name>
</gene>
<organism evidence="3 5">
    <name type="scientific">Rotaria sordida</name>
    <dbReference type="NCBI Taxonomy" id="392033"/>
    <lineage>
        <taxon>Eukaryota</taxon>
        <taxon>Metazoa</taxon>
        <taxon>Spiralia</taxon>
        <taxon>Gnathifera</taxon>
        <taxon>Rotifera</taxon>
        <taxon>Eurotatoria</taxon>
        <taxon>Bdelloidea</taxon>
        <taxon>Philodinida</taxon>
        <taxon>Philodinidae</taxon>
        <taxon>Rotaria</taxon>
    </lineage>
</organism>
<dbReference type="PANTHER" id="PTHR12821">
    <property type="entry name" value="BYSTIN"/>
    <property type="match status" value="1"/>
</dbReference>